<dbReference type="SMART" id="SM00911">
    <property type="entry name" value="HWE_HK"/>
    <property type="match status" value="1"/>
</dbReference>
<dbReference type="CDD" id="cd19410">
    <property type="entry name" value="HK9-like_sensor"/>
    <property type="match status" value="1"/>
</dbReference>
<keyword evidence="8" id="KW-0812">Transmembrane</keyword>
<evidence type="ECO:0000256" key="5">
    <source>
        <dbReference type="ARBA" id="ARBA00022741"/>
    </source>
</evidence>
<keyword evidence="7" id="KW-0067">ATP-binding</keyword>
<dbReference type="InterPro" id="IPR007891">
    <property type="entry name" value="CHASE3"/>
</dbReference>
<dbReference type="STRING" id="1280947.HY30_14035"/>
<dbReference type="Gene3D" id="3.30.565.10">
    <property type="entry name" value="Histidine kinase-like ATPase, C-terminal domain"/>
    <property type="match status" value="1"/>
</dbReference>
<evidence type="ECO:0000259" key="9">
    <source>
        <dbReference type="SMART" id="SM00911"/>
    </source>
</evidence>
<evidence type="ECO:0000256" key="1">
    <source>
        <dbReference type="ARBA" id="ARBA00000085"/>
    </source>
</evidence>
<dbReference type="InterPro" id="IPR011102">
    <property type="entry name" value="Sig_transdc_His_kinase_HWE"/>
</dbReference>
<evidence type="ECO:0000313" key="11">
    <source>
        <dbReference type="Proteomes" id="UP000027190"/>
    </source>
</evidence>
<keyword evidence="6" id="KW-0418">Kinase</keyword>
<keyword evidence="8" id="KW-1133">Transmembrane helix</keyword>
<dbReference type="GO" id="GO:0005524">
    <property type="term" value="F:ATP binding"/>
    <property type="evidence" value="ECO:0007669"/>
    <property type="project" value="UniProtKB-KW"/>
</dbReference>
<dbReference type="PATRIC" id="fig|1280947.3.peg.1134"/>
<dbReference type="eggNOG" id="COG5278">
    <property type="taxonomic scope" value="Bacteria"/>
</dbReference>
<dbReference type="EC" id="2.7.13.3" evidence="2"/>
<name>A0A062ULI8_9PROT</name>
<evidence type="ECO:0000256" key="2">
    <source>
        <dbReference type="ARBA" id="ARBA00012438"/>
    </source>
</evidence>
<evidence type="ECO:0000256" key="8">
    <source>
        <dbReference type="SAM" id="Phobius"/>
    </source>
</evidence>
<feature type="domain" description="Signal transduction histidine kinase HWE region" evidence="9">
    <location>
        <begin position="239"/>
        <end position="322"/>
    </location>
</feature>
<keyword evidence="4" id="KW-0808">Transferase</keyword>
<feature type="transmembrane region" description="Helical" evidence="8">
    <location>
        <begin position="190"/>
        <end position="211"/>
    </location>
</feature>
<keyword evidence="11" id="KW-1185">Reference proteome</keyword>
<accession>A0A062ULI8</accession>
<comment type="catalytic activity">
    <reaction evidence="1">
        <text>ATP + protein L-histidine = ADP + protein N-phospho-L-histidine.</text>
        <dbReference type="EC" id="2.7.13.3"/>
    </reaction>
</comment>
<dbReference type="AlphaFoldDB" id="A0A062ULI8"/>
<dbReference type="Pfam" id="PF05227">
    <property type="entry name" value="CHASE3"/>
    <property type="match status" value="1"/>
</dbReference>
<evidence type="ECO:0000256" key="4">
    <source>
        <dbReference type="ARBA" id="ARBA00022679"/>
    </source>
</evidence>
<feature type="transmembrane region" description="Helical" evidence="8">
    <location>
        <begin position="12"/>
        <end position="32"/>
    </location>
</feature>
<evidence type="ECO:0000256" key="6">
    <source>
        <dbReference type="ARBA" id="ARBA00022777"/>
    </source>
</evidence>
<dbReference type="GO" id="GO:0004673">
    <property type="term" value="F:protein histidine kinase activity"/>
    <property type="evidence" value="ECO:0007669"/>
    <property type="project" value="UniProtKB-EC"/>
</dbReference>
<evidence type="ECO:0000313" key="10">
    <source>
        <dbReference type="EMBL" id="KCZ59550.1"/>
    </source>
</evidence>
<comment type="caution">
    <text evidence="10">The sequence shown here is derived from an EMBL/GenBank/DDBJ whole genome shotgun (WGS) entry which is preliminary data.</text>
</comment>
<keyword evidence="8" id="KW-0472">Membrane</keyword>
<dbReference type="PANTHER" id="PTHR41523:SF8">
    <property type="entry name" value="ETHYLENE RESPONSE SENSOR PROTEIN"/>
    <property type="match status" value="1"/>
</dbReference>
<keyword evidence="3" id="KW-0597">Phosphoprotein</keyword>
<sequence>MAIDRLQSAARWVLLLLGALIAGMGFVGYLTLQAFSAGIESRDQAVLSSERTMQIRRVLLSAINAETGQRGYLLTEDPSYLEPYIEGRQAYDDAMAAYYQAKDGELNALQAELLPQLTSLLDQKFAELDRTVDQARQGDRDGAIAALGTNRGKALLDEARQIAATLEDEEVRILHDAMSRAESTERRARYLLLFLGLAALAVIPGMVYLFWRALRAERAERSLALARAAKDQTDLLAHELNHRVKNLFTIVLSLVRQSGRTTPEHAAASEVIHDRIHALSLAHAAALRSEKDKSPVKLKNLVDVLLEPYALGQNAHEIEGADIDLAPGVVTPLSLIIHELATNAVKYGAWSTDHAGVVRTLWHVEHDAEEAVERVVLSWEEIGGPATDAARVGKDGFGSRMINLSCRQINGDASSEWLSGGLHFRLSFDNNF</sequence>
<dbReference type="InterPro" id="IPR036890">
    <property type="entry name" value="HATPase_C_sf"/>
</dbReference>
<keyword evidence="5" id="KW-0547">Nucleotide-binding</keyword>
<proteinExistence type="predicted"/>
<reference evidence="10 11" key="1">
    <citation type="journal article" date="2014" name="Antonie Van Leeuwenhoek">
        <title>Hyphomonas beringensis sp. nov. and Hyphomonas chukchiensis sp. nov., isolated from surface seawater of the Bering Sea and Chukchi Sea.</title>
        <authorList>
            <person name="Li C."/>
            <person name="Lai Q."/>
            <person name="Li G."/>
            <person name="Dong C."/>
            <person name="Wang J."/>
            <person name="Liao Y."/>
            <person name="Shao Z."/>
        </authorList>
    </citation>
    <scope>NUCLEOTIDE SEQUENCE [LARGE SCALE GENOMIC DNA]</scope>
    <source>
        <strain evidence="10 11">BH-BN04-4</strain>
    </source>
</reference>
<dbReference type="PANTHER" id="PTHR41523">
    <property type="entry name" value="TWO-COMPONENT SYSTEM SENSOR PROTEIN"/>
    <property type="match status" value="1"/>
</dbReference>
<dbReference type="OrthoDB" id="489241at2"/>
<dbReference type="eggNOG" id="COG3920">
    <property type="taxonomic scope" value="Bacteria"/>
</dbReference>
<dbReference type="Pfam" id="PF07536">
    <property type="entry name" value="HWE_HK"/>
    <property type="match status" value="1"/>
</dbReference>
<dbReference type="Proteomes" id="UP000027190">
    <property type="component" value="Unassembled WGS sequence"/>
</dbReference>
<protein>
    <recommendedName>
        <fullName evidence="2">histidine kinase</fullName>
        <ecNumber evidence="2">2.7.13.3</ecNumber>
    </recommendedName>
</protein>
<organism evidence="10 11">
    <name type="scientific">Hyphomonas chukchiensis</name>
    <dbReference type="NCBI Taxonomy" id="1280947"/>
    <lineage>
        <taxon>Bacteria</taxon>
        <taxon>Pseudomonadati</taxon>
        <taxon>Pseudomonadota</taxon>
        <taxon>Alphaproteobacteria</taxon>
        <taxon>Hyphomonadales</taxon>
        <taxon>Hyphomonadaceae</taxon>
        <taxon>Hyphomonas</taxon>
    </lineage>
</organism>
<gene>
    <name evidence="10" type="ORF">HY30_14035</name>
</gene>
<evidence type="ECO:0000256" key="3">
    <source>
        <dbReference type="ARBA" id="ARBA00022553"/>
    </source>
</evidence>
<evidence type="ECO:0000256" key="7">
    <source>
        <dbReference type="ARBA" id="ARBA00022840"/>
    </source>
</evidence>
<dbReference type="RefSeq" id="WP_034738036.1">
    <property type="nucleotide sequence ID" value="NZ_AWFG01000014.1"/>
</dbReference>
<dbReference type="EMBL" id="AWFG01000014">
    <property type="protein sequence ID" value="KCZ59550.1"/>
    <property type="molecule type" value="Genomic_DNA"/>
</dbReference>